<dbReference type="EMBL" id="FMZB01000002">
    <property type="protein sequence ID" value="SDC29840.1"/>
    <property type="molecule type" value="Genomic_DNA"/>
</dbReference>
<dbReference type="PANTHER" id="PTHR46889:SF4">
    <property type="entry name" value="TRANSPOSASE INSO FOR INSERTION SEQUENCE ELEMENT IS911B-RELATED"/>
    <property type="match status" value="1"/>
</dbReference>
<evidence type="ECO:0000259" key="2">
    <source>
        <dbReference type="PROSITE" id="PS50994"/>
    </source>
</evidence>
<dbReference type="InterPro" id="IPR001584">
    <property type="entry name" value="Integrase_cat-core"/>
</dbReference>
<reference evidence="4" key="1">
    <citation type="submission" date="2016-10" db="EMBL/GenBank/DDBJ databases">
        <authorList>
            <person name="Varghese N."/>
            <person name="Submissions S."/>
        </authorList>
    </citation>
    <scope>NUCLEOTIDE SEQUENCE [LARGE SCALE GENOMIC DNA]</scope>
    <source>
        <strain evidence="4">DSM 21620</strain>
    </source>
</reference>
<evidence type="ECO:0000313" key="3">
    <source>
        <dbReference type="EMBL" id="SDC29840.1"/>
    </source>
</evidence>
<name>A0A1G6KFQ1_9BACI</name>
<dbReference type="InterPro" id="IPR012337">
    <property type="entry name" value="RNaseH-like_sf"/>
</dbReference>
<dbReference type="PROSITE" id="PS50994">
    <property type="entry name" value="INTEGRASE"/>
    <property type="match status" value="1"/>
</dbReference>
<keyword evidence="4" id="KW-1185">Reference proteome</keyword>
<proteinExistence type="predicted"/>
<dbReference type="Proteomes" id="UP000198666">
    <property type="component" value="Unassembled WGS sequence"/>
</dbReference>
<dbReference type="GO" id="GO:0003676">
    <property type="term" value="F:nucleic acid binding"/>
    <property type="evidence" value="ECO:0007669"/>
    <property type="project" value="InterPro"/>
</dbReference>
<dbReference type="Pfam" id="PF13276">
    <property type="entry name" value="HTH_21"/>
    <property type="match status" value="1"/>
</dbReference>
<dbReference type="InterPro" id="IPR036397">
    <property type="entry name" value="RNaseH_sf"/>
</dbReference>
<dbReference type="AlphaFoldDB" id="A0A1G6KFQ1"/>
<dbReference type="Pfam" id="PF00665">
    <property type="entry name" value="rve"/>
    <property type="match status" value="1"/>
</dbReference>
<organism evidence="3 4">
    <name type="scientific">Terribacillus halophilus</name>
    <dbReference type="NCBI Taxonomy" id="361279"/>
    <lineage>
        <taxon>Bacteria</taxon>
        <taxon>Bacillati</taxon>
        <taxon>Bacillota</taxon>
        <taxon>Bacilli</taxon>
        <taxon>Bacillales</taxon>
        <taxon>Bacillaceae</taxon>
        <taxon>Terribacillus</taxon>
    </lineage>
</organism>
<gene>
    <name evidence="3" type="ORF">SAMN05421663_1022</name>
</gene>
<sequence length="276" mass="32306">MIAEGFSTQLVCEIAGIARSSYYKWLKRVDTPLDIENMVIEEEMRRLHTEHNGIYGYRRMRLYIQKFMKKPINHKRIYRLMNKAKLVCVIRKKRPAFIKSTPLYTAENILNREFQASAPNKKWATDVTEMKYGNKKLYLSAILDLCDGSIVNYVYSKLNNNGLVMNTIDGALEKEPQATPLLHSDRGFQYTSHAFKRRIDTQGMTHSMSRVGRCIDNGPMESFWGALKTEMYYLKKFSTYEELASAIDNYIHFYNTKRLQEKREGLSPLEYRAKAF</sequence>
<dbReference type="InterPro" id="IPR050900">
    <property type="entry name" value="Transposase_IS3/IS150/IS904"/>
</dbReference>
<dbReference type="Gene3D" id="3.30.420.10">
    <property type="entry name" value="Ribonuclease H-like superfamily/Ribonuclease H"/>
    <property type="match status" value="1"/>
</dbReference>
<dbReference type="NCBIfam" id="NF033516">
    <property type="entry name" value="transpos_IS3"/>
    <property type="match status" value="1"/>
</dbReference>
<dbReference type="GO" id="GO:0015074">
    <property type="term" value="P:DNA integration"/>
    <property type="evidence" value="ECO:0007669"/>
    <property type="project" value="InterPro"/>
</dbReference>
<protein>
    <submittedName>
        <fullName evidence="3">Transposase InsO and inactivated derivatives</fullName>
    </submittedName>
</protein>
<evidence type="ECO:0000313" key="4">
    <source>
        <dbReference type="Proteomes" id="UP000198666"/>
    </source>
</evidence>
<feature type="domain" description="Integrase catalytic" evidence="2">
    <location>
        <begin position="115"/>
        <end position="276"/>
    </location>
</feature>
<accession>A0A1G6KFQ1</accession>
<dbReference type="PANTHER" id="PTHR46889">
    <property type="entry name" value="TRANSPOSASE INSF FOR INSERTION SEQUENCE IS3B-RELATED"/>
    <property type="match status" value="1"/>
</dbReference>
<dbReference type="SUPFAM" id="SSF53098">
    <property type="entry name" value="Ribonuclease H-like"/>
    <property type="match status" value="1"/>
</dbReference>
<dbReference type="InterPro" id="IPR025948">
    <property type="entry name" value="HTH-like_dom"/>
</dbReference>
<dbReference type="Pfam" id="PF13333">
    <property type="entry name" value="rve_2"/>
    <property type="match status" value="1"/>
</dbReference>
<evidence type="ECO:0000256" key="1">
    <source>
        <dbReference type="ARBA" id="ARBA00002286"/>
    </source>
</evidence>
<comment type="function">
    <text evidence="1">Involved in the transposition of the insertion sequence.</text>
</comment>
<dbReference type="InterPro" id="IPR048020">
    <property type="entry name" value="Transpos_IS3"/>
</dbReference>